<dbReference type="KEGG" id="lby:Lbys_0620"/>
<evidence type="ECO:0000256" key="2">
    <source>
        <dbReference type="ARBA" id="ARBA00005988"/>
    </source>
</evidence>
<dbReference type="eggNOG" id="COG2866">
    <property type="taxonomic scope" value="Bacteria"/>
</dbReference>
<dbReference type="EMBL" id="CP002305">
    <property type="protein sequence ID" value="ADQ16382.1"/>
    <property type="molecule type" value="Genomic_DNA"/>
</dbReference>
<dbReference type="SUPFAM" id="SSF52317">
    <property type="entry name" value="Class I glutamine amidotransferase-like"/>
    <property type="match status" value="1"/>
</dbReference>
<dbReference type="GO" id="GO:0004181">
    <property type="term" value="F:metallocarboxypeptidase activity"/>
    <property type="evidence" value="ECO:0007669"/>
    <property type="project" value="InterPro"/>
</dbReference>
<keyword evidence="7" id="KW-0812">Transmembrane</keyword>
<dbReference type="GO" id="GO:0006508">
    <property type="term" value="P:proteolysis"/>
    <property type="evidence" value="ECO:0007669"/>
    <property type="project" value="UniProtKB-KW"/>
</dbReference>
<dbReference type="InterPro" id="IPR000834">
    <property type="entry name" value="Peptidase_M14"/>
</dbReference>
<keyword evidence="7" id="KW-1133">Transmembrane helix</keyword>
<evidence type="ECO:0000256" key="4">
    <source>
        <dbReference type="ARBA" id="ARBA00022801"/>
    </source>
</evidence>
<dbReference type="InterPro" id="IPR029062">
    <property type="entry name" value="Class_I_gatase-like"/>
</dbReference>
<keyword evidence="10" id="KW-1185">Reference proteome</keyword>
<dbReference type="Proteomes" id="UP000007435">
    <property type="component" value="Chromosome"/>
</dbReference>
<dbReference type="PANTHER" id="PTHR11705:SF143">
    <property type="entry name" value="SLL0236 PROTEIN"/>
    <property type="match status" value="1"/>
</dbReference>
<dbReference type="HOGENOM" id="CLU_323582_0_0_10"/>
<dbReference type="Pfam" id="PF00246">
    <property type="entry name" value="Peptidase_M14"/>
    <property type="match status" value="1"/>
</dbReference>
<proteinExistence type="inferred from homology"/>
<dbReference type="GO" id="GO:0008270">
    <property type="term" value="F:zinc ion binding"/>
    <property type="evidence" value="ECO:0007669"/>
    <property type="project" value="InterPro"/>
</dbReference>
<reference key="1">
    <citation type="submission" date="2010-11" db="EMBL/GenBank/DDBJ databases">
        <title>The complete genome of Leadbetterella byssophila DSM 17132.</title>
        <authorList>
            <consortium name="US DOE Joint Genome Institute (JGI-PGF)"/>
            <person name="Lucas S."/>
            <person name="Copeland A."/>
            <person name="Lapidus A."/>
            <person name="Glavina del Rio T."/>
            <person name="Dalin E."/>
            <person name="Tice H."/>
            <person name="Bruce D."/>
            <person name="Goodwin L."/>
            <person name="Pitluck S."/>
            <person name="Kyrpides N."/>
            <person name="Mavromatis K."/>
            <person name="Ivanova N."/>
            <person name="Teshima H."/>
            <person name="Brettin T."/>
            <person name="Detter J.C."/>
            <person name="Han C."/>
            <person name="Tapia R."/>
            <person name="Land M."/>
            <person name="Hauser L."/>
            <person name="Markowitz V."/>
            <person name="Cheng J.-F."/>
            <person name="Hugenholtz P."/>
            <person name="Woyke T."/>
            <person name="Wu D."/>
            <person name="Tindall B."/>
            <person name="Pomrenke H.G."/>
            <person name="Brambilla E."/>
            <person name="Klenk H.-P."/>
            <person name="Eisen J.A."/>
        </authorList>
    </citation>
    <scope>NUCLEOTIDE SEQUENCE [LARGE SCALE GENOMIC DNA]</scope>
    <source>
        <strain>DSM 17132</strain>
    </source>
</reference>
<evidence type="ECO:0000256" key="3">
    <source>
        <dbReference type="ARBA" id="ARBA00022670"/>
    </source>
</evidence>
<comment type="cofactor">
    <cofactor evidence="1">
        <name>Zn(2+)</name>
        <dbReference type="ChEBI" id="CHEBI:29105"/>
    </cofactor>
</comment>
<evidence type="ECO:0000256" key="5">
    <source>
        <dbReference type="ARBA" id="ARBA00022833"/>
    </source>
</evidence>
<evidence type="ECO:0000313" key="10">
    <source>
        <dbReference type="Proteomes" id="UP000007435"/>
    </source>
</evidence>
<dbReference type="AlphaFoldDB" id="E4RYM0"/>
<comment type="similarity">
    <text evidence="2">Belongs to the peptidase M14 family.</text>
</comment>
<dbReference type="RefSeq" id="WP_013407434.1">
    <property type="nucleotide sequence ID" value="NC_014655.1"/>
</dbReference>
<evidence type="ECO:0000259" key="8">
    <source>
        <dbReference type="SMART" id="SM00631"/>
    </source>
</evidence>
<keyword evidence="5" id="KW-0862">Zinc</keyword>
<dbReference type="STRING" id="649349.Lbys_0620"/>
<name>E4RYM0_LEAB4</name>
<feature type="domain" description="Peptidase M14" evidence="8">
    <location>
        <begin position="87"/>
        <end position="359"/>
    </location>
</feature>
<keyword evidence="9" id="KW-0121">Carboxypeptidase</keyword>
<reference evidence="9 10" key="2">
    <citation type="journal article" date="2011" name="Stand. Genomic Sci.">
        <title>Complete genome sequence of Leadbetterella byssophila type strain (4M15).</title>
        <authorList>
            <person name="Abt B."/>
            <person name="Teshima H."/>
            <person name="Lucas S."/>
            <person name="Lapidus A."/>
            <person name="Del Rio T.G."/>
            <person name="Nolan M."/>
            <person name="Tice H."/>
            <person name="Cheng J.F."/>
            <person name="Pitluck S."/>
            <person name="Liolios K."/>
            <person name="Pagani I."/>
            <person name="Ivanova N."/>
            <person name="Mavromatis K."/>
            <person name="Pati A."/>
            <person name="Tapia R."/>
            <person name="Han C."/>
            <person name="Goodwin L."/>
            <person name="Chen A."/>
            <person name="Palaniappan K."/>
            <person name="Land M."/>
            <person name="Hauser L."/>
            <person name="Chang Y.J."/>
            <person name="Jeffries C.D."/>
            <person name="Rohde M."/>
            <person name="Goker M."/>
            <person name="Tindall B.J."/>
            <person name="Detter J.C."/>
            <person name="Woyke T."/>
            <person name="Bristow J."/>
            <person name="Eisen J.A."/>
            <person name="Markowitz V."/>
            <person name="Hugenholtz P."/>
            <person name="Klenk H.P."/>
            <person name="Kyrpides N.C."/>
        </authorList>
    </citation>
    <scope>NUCLEOTIDE SEQUENCE [LARGE SCALE GENOMIC DNA]</scope>
    <source>
        <strain evidence="10">DSM 17132 / JCM 16389 / KACC 11308 / NBRC 106382 / 4M15</strain>
    </source>
</reference>
<dbReference type="Gene3D" id="3.40.630.10">
    <property type="entry name" value="Zn peptidases"/>
    <property type="match status" value="1"/>
</dbReference>
<keyword evidence="3" id="KW-0645">Protease</keyword>
<keyword evidence="7" id="KW-0472">Membrane</keyword>
<sequence length="873" mass="98159">MSIKYSNASAGKFVLSPYKIASEGGILSSNMASLQIKVSYFYAKAVYFGTIISIMIKRIPFLLLLCFSAWAQKTPDDYFGHGFGERFHYHHQVVEYAKHVVASRPQTTKLLPYGRTTEGRELLVVAFGTEKNMARLEEIRKGNLQKIGLEKGTPPADLPAIAMLSYNIHGNEAVNTEVALQMLYDLSGANPQVSAKILENTVVLVDPCANPDGFDRYSQWYNRHIGKNPNPNPDAVEHKEPWPGGRFNHYFYDMNRDLAWQTQWETQQRVGFYNSWMPHFHGDFHEMGPNSSYFFAPSAKPFHEDFTPYQRDFQHLIGEYHKKEFDQNGWLYYTKQNFDLLYPSYGDTYPSYNGAIAMTYEQGGSGIAGLAIARAEGDTLTLKERMLHTRSTSRAALTAVSEHASKLKEAFYAYFNEPSTKGHGVYKSFVLKGIESDKLALTELLNRLNIQYSFGNGKKSLQGFSYQSQKKENFTVEENDLIVNTYQPKGILTKILFEPHTMLEDSNTYDITAWALPYAYGLKAYGVEAKVEGGSYQTVKSETTNTVDQVFAYILPLESFESYKFMAKAVQAGLKGRVMPEAFKVEGKEYKAGSIVFTRQADPGMDAKMRKLMSDSKIKPVAVRSGMVEKGYDLGGDAVRYLGAPRVGVVMGQGVSATSFGDVWHFFDVVLEYPLTLIENRNLSTINWNNYDVLIFPGGRYGKDMVDSPALKDWINKGGRLILMEEACAAVAGVDGYEWKEKSNSEKKKADLTRKFGEASRKSISNTIPGAIYEVKLDNTHPLAYGYDDHMYMLVKDPNNYENLQSGWNVGLIGDLKSGFVGSNVKNGMKDATIFGVQNRGRGKVIYLTESPIFRGFWHSGKALFANAVFFVK</sequence>
<gene>
    <name evidence="9" type="ordered locus">Lbys_0620</name>
</gene>
<keyword evidence="4" id="KW-0378">Hydrolase</keyword>
<evidence type="ECO:0000256" key="7">
    <source>
        <dbReference type="SAM" id="Phobius"/>
    </source>
</evidence>
<accession>E4RYM0</accession>
<evidence type="ECO:0000256" key="1">
    <source>
        <dbReference type="ARBA" id="ARBA00001947"/>
    </source>
</evidence>
<protein>
    <submittedName>
        <fullName evidence="9">Peptidase M14 carboxypeptidase A</fullName>
    </submittedName>
</protein>
<evidence type="ECO:0000313" key="9">
    <source>
        <dbReference type="EMBL" id="ADQ16382.1"/>
    </source>
</evidence>
<keyword evidence="6" id="KW-0482">Metalloprotease</keyword>
<dbReference type="GO" id="GO:0005615">
    <property type="term" value="C:extracellular space"/>
    <property type="evidence" value="ECO:0007669"/>
    <property type="project" value="TreeGrafter"/>
</dbReference>
<feature type="transmembrane region" description="Helical" evidence="7">
    <location>
        <begin position="45"/>
        <end position="70"/>
    </location>
</feature>
<evidence type="ECO:0000256" key="6">
    <source>
        <dbReference type="ARBA" id="ARBA00023049"/>
    </source>
</evidence>
<organism evidence="9 10">
    <name type="scientific">Leadbetterella byssophila (strain DSM 17132 / JCM 16389 / KACC 11308 / NBRC 106382 / 4M15)</name>
    <dbReference type="NCBI Taxonomy" id="649349"/>
    <lineage>
        <taxon>Bacteria</taxon>
        <taxon>Pseudomonadati</taxon>
        <taxon>Bacteroidota</taxon>
        <taxon>Cytophagia</taxon>
        <taxon>Cytophagales</taxon>
        <taxon>Leadbetterellaceae</taxon>
        <taxon>Leadbetterella</taxon>
    </lineage>
</organism>
<dbReference type="SUPFAM" id="SSF53187">
    <property type="entry name" value="Zn-dependent exopeptidases"/>
    <property type="match status" value="1"/>
</dbReference>
<dbReference type="SMART" id="SM00631">
    <property type="entry name" value="Zn_pept"/>
    <property type="match status" value="1"/>
</dbReference>
<dbReference type="PANTHER" id="PTHR11705">
    <property type="entry name" value="PROTEASE FAMILY M14 CARBOXYPEPTIDASE A,B"/>
    <property type="match status" value="1"/>
</dbReference>